<evidence type="ECO:0000313" key="5">
    <source>
        <dbReference type="Proteomes" id="UP000478052"/>
    </source>
</evidence>
<dbReference type="GO" id="GO:0043005">
    <property type="term" value="C:neuron projection"/>
    <property type="evidence" value="ECO:0007669"/>
    <property type="project" value="TreeGrafter"/>
</dbReference>
<dbReference type="PANTHER" id="PTHR12231:SF253">
    <property type="entry name" value="DPR-INTERACTING PROTEIN ETA, ISOFORM B-RELATED"/>
    <property type="match status" value="1"/>
</dbReference>
<evidence type="ECO:0000313" key="4">
    <source>
        <dbReference type="EMBL" id="KAF0765250.1"/>
    </source>
</evidence>
<gene>
    <name evidence="4" type="ORF">FWK35_00019461</name>
</gene>
<dbReference type="Proteomes" id="UP000478052">
    <property type="component" value="Unassembled WGS sequence"/>
</dbReference>
<proteinExistence type="predicted"/>
<dbReference type="OrthoDB" id="10012075at2759"/>
<evidence type="ECO:0000256" key="3">
    <source>
        <dbReference type="ARBA" id="ARBA00023319"/>
    </source>
</evidence>
<keyword evidence="1" id="KW-0677">Repeat</keyword>
<dbReference type="EMBL" id="VUJU01001449">
    <property type="protein sequence ID" value="KAF0765250.1"/>
    <property type="molecule type" value="Genomic_DNA"/>
</dbReference>
<accession>A0A6G0Z463</accession>
<dbReference type="AlphaFoldDB" id="A0A6G0Z463"/>
<feature type="non-terminal residue" evidence="4">
    <location>
        <position position="1"/>
    </location>
</feature>
<protein>
    <submittedName>
        <fullName evidence="4">Neurotrimin</fullName>
    </submittedName>
</protein>
<sequence length="166" mass="18380">SNKSDNTLKRSSARLFRIKKTGNVYNIASAKTIAVVAYCTLKLNTINSRPPSPFISTHYFSLLTVFKLHIHNVEGPVLNLTRISRSHMGAYLCIASNGVPPSVSKRIMLVVNFPPMIWIQNQLIGAFIGQSLTLECLSEAHPKSINYWTREAGEIIAHGKQNTSGE</sequence>
<dbReference type="SUPFAM" id="SSF48726">
    <property type="entry name" value="Immunoglobulin"/>
    <property type="match status" value="2"/>
</dbReference>
<reference evidence="4 5" key="1">
    <citation type="submission" date="2019-08" db="EMBL/GenBank/DDBJ databases">
        <title>Whole genome of Aphis craccivora.</title>
        <authorList>
            <person name="Voronova N.V."/>
            <person name="Shulinski R.S."/>
            <person name="Bandarenka Y.V."/>
            <person name="Zhorov D.G."/>
            <person name="Warner D."/>
        </authorList>
    </citation>
    <scope>NUCLEOTIDE SEQUENCE [LARGE SCALE GENOMIC DNA]</scope>
    <source>
        <strain evidence="4">180601</strain>
        <tissue evidence="4">Whole Body</tissue>
    </source>
</reference>
<keyword evidence="3" id="KW-0393">Immunoglobulin domain</keyword>
<dbReference type="InterPro" id="IPR051170">
    <property type="entry name" value="Neural/epithelial_adhesion"/>
</dbReference>
<comment type="caution">
    <text evidence="4">The sequence shown here is derived from an EMBL/GenBank/DDBJ whole genome shotgun (WGS) entry which is preliminary data.</text>
</comment>
<dbReference type="InterPro" id="IPR013783">
    <property type="entry name" value="Ig-like_fold"/>
</dbReference>
<dbReference type="PANTHER" id="PTHR12231">
    <property type="entry name" value="CTX-RELATED TYPE I TRANSMEMBRANE PROTEIN"/>
    <property type="match status" value="1"/>
</dbReference>
<evidence type="ECO:0000256" key="2">
    <source>
        <dbReference type="ARBA" id="ARBA00023157"/>
    </source>
</evidence>
<evidence type="ECO:0000256" key="1">
    <source>
        <dbReference type="ARBA" id="ARBA00022737"/>
    </source>
</evidence>
<dbReference type="Gene3D" id="2.60.40.10">
    <property type="entry name" value="Immunoglobulins"/>
    <property type="match status" value="1"/>
</dbReference>
<keyword evidence="5" id="KW-1185">Reference proteome</keyword>
<organism evidence="4 5">
    <name type="scientific">Aphis craccivora</name>
    <name type="common">Cowpea aphid</name>
    <dbReference type="NCBI Taxonomy" id="307492"/>
    <lineage>
        <taxon>Eukaryota</taxon>
        <taxon>Metazoa</taxon>
        <taxon>Ecdysozoa</taxon>
        <taxon>Arthropoda</taxon>
        <taxon>Hexapoda</taxon>
        <taxon>Insecta</taxon>
        <taxon>Pterygota</taxon>
        <taxon>Neoptera</taxon>
        <taxon>Paraneoptera</taxon>
        <taxon>Hemiptera</taxon>
        <taxon>Sternorrhyncha</taxon>
        <taxon>Aphidomorpha</taxon>
        <taxon>Aphidoidea</taxon>
        <taxon>Aphididae</taxon>
        <taxon>Aphidini</taxon>
        <taxon>Aphis</taxon>
        <taxon>Aphis</taxon>
    </lineage>
</organism>
<keyword evidence="2" id="KW-1015">Disulfide bond</keyword>
<name>A0A6G0Z463_APHCR</name>
<dbReference type="InterPro" id="IPR036179">
    <property type="entry name" value="Ig-like_dom_sf"/>
</dbReference>
<feature type="non-terminal residue" evidence="4">
    <location>
        <position position="166"/>
    </location>
</feature>